<reference evidence="3" key="1">
    <citation type="journal article" date="2019" name="Int. J. Syst. Evol. Microbiol.">
        <title>The Global Catalogue of Microorganisms (GCM) 10K type strain sequencing project: providing services to taxonomists for standard genome sequencing and annotation.</title>
        <authorList>
            <consortium name="The Broad Institute Genomics Platform"/>
            <consortium name="The Broad Institute Genome Sequencing Center for Infectious Disease"/>
            <person name="Wu L."/>
            <person name="Ma J."/>
        </authorList>
    </citation>
    <scope>NUCLEOTIDE SEQUENCE [LARGE SCALE GENOMIC DNA]</scope>
    <source>
        <strain evidence="3">NBRC 110140</strain>
    </source>
</reference>
<feature type="transmembrane region" description="Helical" evidence="1">
    <location>
        <begin position="445"/>
        <end position="465"/>
    </location>
</feature>
<evidence type="ECO:0008006" key="4">
    <source>
        <dbReference type="Google" id="ProtNLM"/>
    </source>
</evidence>
<dbReference type="EMBL" id="BSNN01000002">
    <property type="protein sequence ID" value="GLQ34581.1"/>
    <property type="molecule type" value="Genomic_DNA"/>
</dbReference>
<evidence type="ECO:0000313" key="2">
    <source>
        <dbReference type="EMBL" id="GLQ34581.1"/>
    </source>
</evidence>
<comment type="caution">
    <text evidence="2">The sequence shown here is derived from an EMBL/GenBank/DDBJ whole genome shotgun (WGS) entry which is preliminary data.</text>
</comment>
<evidence type="ECO:0000313" key="3">
    <source>
        <dbReference type="Proteomes" id="UP001156694"/>
    </source>
</evidence>
<gene>
    <name evidence="2" type="ORF">GCM10007939_08640</name>
</gene>
<evidence type="ECO:0000256" key="1">
    <source>
        <dbReference type="SAM" id="Phobius"/>
    </source>
</evidence>
<dbReference type="Proteomes" id="UP001156694">
    <property type="component" value="Unassembled WGS sequence"/>
</dbReference>
<feature type="transmembrane region" description="Helical" evidence="1">
    <location>
        <begin position="380"/>
        <end position="402"/>
    </location>
</feature>
<organism evidence="2 3">
    <name type="scientific">Amylibacter marinus</name>
    <dbReference type="NCBI Taxonomy" id="1475483"/>
    <lineage>
        <taxon>Bacteria</taxon>
        <taxon>Pseudomonadati</taxon>
        <taxon>Pseudomonadota</taxon>
        <taxon>Alphaproteobacteria</taxon>
        <taxon>Rhodobacterales</taxon>
        <taxon>Paracoccaceae</taxon>
        <taxon>Amylibacter</taxon>
    </lineage>
</organism>
<keyword evidence="1" id="KW-1133">Transmembrane helix</keyword>
<accession>A0ABQ5VTU2</accession>
<proteinExistence type="predicted"/>
<keyword evidence="3" id="KW-1185">Reference proteome</keyword>
<feature type="transmembrane region" description="Helical" evidence="1">
    <location>
        <begin position="414"/>
        <end position="433"/>
    </location>
</feature>
<sequence>MANEIKTSELKNPALDRFAILRYSDDSGKTVNDPHEFIRATPHANLHAHRNDGAKLESAHNNPWYVLMTVAGEFDPDRFYFKLKEKMAENRRFWHGFIGRAFRDEKWLEKARQVEGRAEWQHAEFAKYYAGELKISASEFDALTPEEEQAIDRELKTRCGQSLAEQKPAKRVNFPHTFFRNSLLFENGLFLGGAFFNGSHFAGFSPFLPSAELGFSYFEGDAYFNSSHFAGTANFISNHFAGSADFSSSLFADLANFNSCHFAGHADFDAATFQAKTDFTATTFEKYVPSFHGTTLYSDTLFSADERDRDLWPPAKGAHGAEDQKSNYNRIRSFMADKRMVEEEQFFHRREIGVQQVGADWGTKLPYGLFQILSNYGHSIILPISWLVLLGAASAFFYDVYYPVEKPVHWSKPLGLTLSNMFGYLGYVKLYYADVLKCAPWWFKSVLGIQAVLAVILQFLLALGIRSRFRMR</sequence>
<keyword evidence="1" id="KW-0812">Transmembrane</keyword>
<keyword evidence="1" id="KW-0472">Membrane</keyword>
<name>A0ABQ5VTU2_9RHOB</name>
<protein>
    <recommendedName>
        <fullName evidence="4">Pentapeptide repeat-containing protein</fullName>
    </recommendedName>
</protein>